<keyword evidence="2" id="KW-1185">Reference proteome</keyword>
<protein>
    <submittedName>
        <fullName evidence="1">Uncharacterized protein</fullName>
    </submittedName>
</protein>
<evidence type="ECO:0000313" key="2">
    <source>
        <dbReference type="Proteomes" id="UP001500936"/>
    </source>
</evidence>
<name>A0ABP8JXG8_9BACT</name>
<dbReference type="EMBL" id="BAABHB010000001">
    <property type="protein sequence ID" value="GAA4397209.1"/>
    <property type="molecule type" value="Genomic_DNA"/>
</dbReference>
<organism evidence="1 2">
    <name type="scientific">Nibrella viscosa</name>
    <dbReference type="NCBI Taxonomy" id="1084524"/>
    <lineage>
        <taxon>Bacteria</taxon>
        <taxon>Pseudomonadati</taxon>
        <taxon>Bacteroidota</taxon>
        <taxon>Cytophagia</taxon>
        <taxon>Cytophagales</taxon>
        <taxon>Spirosomataceae</taxon>
        <taxon>Nibrella</taxon>
    </lineage>
</organism>
<evidence type="ECO:0000313" key="1">
    <source>
        <dbReference type="EMBL" id="GAA4397209.1"/>
    </source>
</evidence>
<accession>A0ABP8JXG8</accession>
<gene>
    <name evidence="1" type="ORF">GCM10023187_06310</name>
</gene>
<comment type="caution">
    <text evidence="1">The sequence shown here is derived from an EMBL/GenBank/DDBJ whole genome shotgun (WGS) entry which is preliminary data.</text>
</comment>
<sequence length="164" mass="17425">MGVQAGKRFEVRVLKNSHVPFTYRSAGDTLIVRYEPAFYPGRIAPDEAFTSVPFAYIIAPGIQTILVTGAICELAGLTTDKLTITATNARVLISQSTIGNLTTTGTSGSLLQTASANQIRTATITSYDSTAFVAEQDVFGSVVLQHDSTATIKVPAVLLKKISN</sequence>
<proteinExistence type="predicted"/>
<dbReference type="Proteomes" id="UP001500936">
    <property type="component" value="Unassembled WGS sequence"/>
</dbReference>
<reference evidence="2" key="1">
    <citation type="journal article" date="2019" name="Int. J. Syst. Evol. Microbiol.">
        <title>The Global Catalogue of Microorganisms (GCM) 10K type strain sequencing project: providing services to taxonomists for standard genome sequencing and annotation.</title>
        <authorList>
            <consortium name="The Broad Institute Genomics Platform"/>
            <consortium name="The Broad Institute Genome Sequencing Center for Infectious Disease"/>
            <person name="Wu L."/>
            <person name="Ma J."/>
        </authorList>
    </citation>
    <scope>NUCLEOTIDE SEQUENCE [LARGE SCALE GENOMIC DNA]</scope>
    <source>
        <strain evidence="2">JCM 17925</strain>
    </source>
</reference>